<evidence type="ECO:0000256" key="1">
    <source>
        <dbReference type="SAM" id="SignalP"/>
    </source>
</evidence>
<dbReference type="AlphaFoldDB" id="A0A094YSZ2"/>
<dbReference type="Proteomes" id="UP000029448">
    <property type="component" value="Unassembled WGS sequence"/>
</dbReference>
<evidence type="ECO:0000313" key="3">
    <source>
        <dbReference type="EMBL" id="KGB25145.1"/>
    </source>
</evidence>
<evidence type="ECO:0000313" key="4">
    <source>
        <dbReference type="Proteomes" id="UP000029448"/>
    </source>
</evidence>
<dbReference type="SMART" id="SM00754">
    <property type="entry name" value="CHRD"/>
    <property type="match status" value="1"/>
</dbReference>
<keyword evidence="4" id="KW-1185">Reference proteome</keyword>
<dbReference type="PROSITE" id="PS50933">
    <property type="entry name" value="CHRD"/>
    <property type="match status" value="1"/>
</dbReference>
<feature type="chain" id="PRO_5001905918" description="CHRD domain-containing protein" evidence="1">
    <location>
        <begin position="28"/>
        <end position="143"/>
    </location>
</feature>
<feature type="signal peptide" evidence="1">
    <location>
        <begin position="1"/>
        <end position="27"/>
    </location>
</feature>
<feature type="domain" description="CHRD" evidence="2">
    <location>
        <begin position="29"/>
        <end position="143"/>
    </location>
</feature>
<name>A0A094YSZ2_9PROT</name>
<dbReference type="Pfam" id="PF07452">
    <property type="entry name" value="CHRD"/>
    <property type="match status" value="1"/>
</dbReference>
<dbReference type="STRING" id="104102.AtDm6_0826"/>
<reference evidence="3 4" key="1">
    <citation type="submission" date="2014-06" db="EMBL/GenBank/DDBJ databases">
        <title>Functional and comparative genomic analyses of the Drosophila gut microbiota identify candidate symbiosis factors.</title>
        <authorList>
            <person name="Newell P.D."/>
            <person name="Chaston J.M."/>
            <person name="Douglas A.E."/>
        </authorList>
    </citation>
    <scope>NUCLEOTIDE SEQUENCE [LARGE SCALE GENOMIC DNA]</scope>
    <source>
        <strain evidence="3 4">DmCS_006</strain>
    </source>
</reference>
<evidence type="ECO:0000259" key="2">
    <source>
        <dbReference type="PROSITE" id="PS50933"/>
    </source>
</evidence>
<organism evidence="3 4">
    <name type="scientific">Acetobacter tropicalis</name>
    <dbReference type="NCBI Taxonomy" id="104102"/>
    <lineage>
        <taxon>Bacteria</taxon>
        <taxon>Pseudomonadati</taxon>
        <taxon>Pseudomonadota</taxon>
        <taxon>Alphaproteobacteria</taxon>
        <taxon>Acetobacterales</taxon>
        <taxon>Acetobacteraceae</taxon>
        <taxon>Acetobacter</taxon>
    </lineage>
</organism>
<dbReference type="RefSeq" id="WP_035378475.1">
    <property type="nucleotide sequence ID" value="NZ_JACAOJ010000002.1"/>
</dbReference>
<dbReference type="InterPro" id="IPR010895">
    <property type="entry name" value="CHRD"/>
</dbReference>
<dbReference type="EMBL" id="JOKM01000021">
    <property type="protein sequence ID" value="KGB25145.1"/>
    <property type="molecule type" value="Genomic_DNA"/>
</dbReference>
<keyword evidence="1" id="KW-0732">Signal</keyword>
<gene>
    <name evidence="3" type="ORF">AtDm6_0826</name>
</gene>
<sequence length="143" mass="15408">MLFQHRALFCAAMLGGSLLAGHTSAFAERSERFSGIFYGEHGTTTKPTGRVDALFYPAAHVLRYSITWDKLSGPVTAAHFHGPARKGHDAPAVISIDGPYKSPVTGSVSVNQDQEDMLHNGTLYVNLHTHAHPSGEARAQLAQ</sequence>
<dbReference type="PATRIC" id="fig|104102.7.peg.817"/>
<proteinExistence type="predicted"/>
<protein>
    <recommendedName>
        <fullName evidence="2">CHRD domain-containing protein</fullName>
    </recommendedName>
</protein>
<comment type="caution">
    <text evidence="3">The sequence shown here is derived from an EMBL/GenBank/DDBJ whole genome shotgun (WGS) entry which is preliminary data.</text>
</comment>
<dbReference type="GeneID" id="89477727"/>
<accession>A0A094YSZ2</accession>